<dbReference type="Proteomes" id="UP000006637">
    <property type="component" value="Chromosome"/>
</dbReference>
<reference evidence="2 3" key="1">
    <citation type="submission" date="2006-06" db="EMBL/GenBank/DDBJ databases">
        <title>Complete sequence of Rubrobacter xylanophilus DSM 9941.</title>
        <authorList>
            <consortium name="US DOE Joint Genome Institute"/>
            <person name="Copeland A."/>
            <person name="Lucas S."/>
            <person name="Lapidus A."/>
            <person name="Barry K."/>
            <person name="Detter J.C."/>
            <person name="Glavina del Rio T."/>
            <person name="Hammon N."/>
            <person name="Israni S."/>
            <person name="Dalin E."/>
            <person name="Tice H."/>
            <person name="Pitluck S."/>
            <person name="Munk A.C."/>
            <person name="Brettin T."/>
            <person name="Bruce D."/>
            <person name="Han C."/>
            <person name="Tapia R."/>
            <person name="Gilna P."/>
            <person name="Schmutz J."/>
            <person name="Larimer F."/>
            <person name="Land M."/>
            <person name="Hauser L."/>
            <person name="Kyrpides N."/>
            <person name="Lykidis A."/>
            <person name="da Costa M.S."/>
            <person name="Rainey F.A."/>
            <person name="Empadinhas N."/>
            <person name="Jolivet E."/>
            <person name="Battista J.R."/>
            <person name="Richardson P."/>
        </authorList>
    </citation>
    <scope>NUCLEOTIDE SEQUENCE [LARGE SCALE GENOMIC DNA]</scope>
    <source>
        <strain evidence="3">DSM 9941 / NBRC 16129 / PRD-1</strain>
    </source>
</reference>
<dbReference type="InterPro" id="IPR044894">
    <property type="entry name" value="TubC_N_sf"/>
</dbReference>
<proteinExistence type="predicted"/>
<sequence>MRLEADGLSLHVDAPTGVLTDEDRGALAKEKPQLLKLLHRERRRLEEADRRGLVIRWAREPGYIAIHDPTTGEWHEVPASGCPPWILESAKAHSRRAREQR</sequence>
<evidence type="ECO:0000259" key="1">
    <source>
        <dbReference type="Pfam" id="PF18563"/>
    </source>
</evidence>
<dbReference type="STRING" id="266117.Rxyl_2266"/>
<organism evidence="2 3">
    <name type="scientific">Rubrobacter xylanophilus (strain DSM 9941 / JCM 11954 / NBRC 16129 / PRD-1)</name>
    <dbReference type="NCBI Taxonomy" id="266117"/>
    <lineage>
        <taxon>Bacteria</taxon>
        <taxon>Bacillati</taxon>
        <taxon>Actinomycetota</taxon>
        <taxon>Rubrobacteria</taxon>
        <taxon>Rubrobacterales</taxon>
        <taxon>Rubrobacteraceae</taxon>
        <taxon>Rubrobacter</taxon>
    </lineage>
</organism>
<dbReference type="Gene3D" id="1.10.10.1830">
    <property type="entry name" value="Non-ribosomal peptide synthase, adenylation domain"/>
    <property type="match status" value="1"/>
</dbReference>
<evidence type="ECO:0000313" key="3">
    <source>
        <dbReference type="Proteomes" id="UP000006637"/>
    </source>
</evidence>
<feature type="domain" description="TubC N-terminal docking" evidence="1">
    <location>
        <begin position="2"/>
        <end position="39"/>
    </location>
</feature>
<protein>
    <recommendedName>
        <fullName evidence="1">TubC N-terminal docking domain-containing protein</fullName>
    </recommendedName>
</protein>
<gene>
    <name evidence="2" type="ordered locus">Rxyl_2266</name>
</gene>
<accession>Q1ATT2</accession>
<dbReference type="PhylomeDB" id="Q1ATT2"/>
<dbReference type="KEGG" id="rxy:Rxyl_2266"/>
<evidence type="ECO:0000313" key="2">
    <source>
        <dbReference type="EMBL" id="ABG05196.1"/>
    </source>
</evidence>
<name>Q1ATT2_RUBXD</name>
<dbReference type="Pfam" id="PF18563">
    <property type="entry name" value="TubC_N"/>
    <property type="match status" value="1"/>
</dbReference>
<dbReference type="InterPro" id="IPR041464">
    <property type="entry name" value="TubC_N"/>
</dbReference>
<dbReference type="EMBL" id="CP000386">
    <property type="protein sequence ID" value="ABG05196.1"/>
    <property type="molecule type" value="Genomic_DNA"/>
</dbReference>
<dbReference type="HOGENOM" id="CLU_2107212_0_0_11"/>
<keyword evidence="3" id="KW-1185">Reference proteome</keyword>
<dbReference type="AlphaFoldDB" id="Q1ATT2"/>